<proteinExistence type="predicted"/>
<organism evidence="2 3">
    <name type="scientific">Hafnia alvei</name>
    <dbReference type="NCBI Taxonomy" id="569"/>
    <lineage>
        <taxon>Bacteria</taxon>
        <taxon>Pseudomonadati</taxon>
        <taxon>Pseudomonadota</taxon>
        <taxon>Gammaproteobacteria</taxon>
        <taxon>Enterobacterales</taxon>
        <taxon>Hafniaceae</taxon>
        <taxon>Hafnia</taxon>
    </lineage>
</organism>
<evidence type="ECO:0000313" key="3">
    <source>
        <dbReference type="Proteomes" id="UP000094844"/>
    </source>
</evidence>
<dbReference type="OrthoDB" id="8890083at2"/>
<feature type="signal peptide" evidence="1">
    <location>
        <begin position="1"/>
        <end position="23"/>
    </location>
</feature>
<evidence type="ECO:0000313" key="2">
    <source>
        <dbReference type="EMBL" id="SCM51715.1"/>
    </source>
</evidence>
<dbReference type="Proteomes" id="UP000094844">
    <property type="component" value="Unassembled WGS sequence"/>
</dbReference>
<dbReference type="AlphaFoldDB" id="A0A1C6YYC4"/>
<accession>A0A1C6YYC4</accession>
<evidence type="ECO:0008006" key="4">
    <source>
        <dbReference type="Google" id="ProtNLM"/>
    </source>
</evidence>
<evidence type="ECO:0000256" key="1">
    <source>
        <dbReference type="SAM" id="SignalP"/>
    </source>
</evidence>
<keyword evidence="1" id="KW-0732">Signal</keyword>
<name>A0A1C6YYC4_HAFAL</name>
<dbReference type="RefSeq" id="WP_072307937.1">
    <property type="nucleotide sequence ID" value="NZ_FMIQ01000020.1"/>
</dbReference>
<protein>
    <recommendedName>
        <fullName evidence="4">Lipoprotein</fullName>
    </recommendedName>
</protein>
<gene>
    <name evidence="2" type="ORF">BN1044_01183</name>
</gene>
<dbReference type="EMBL" id="FMIQ01000020">
    <property type="protein sequence ID" value="SCM51715.1"/>
    <property type="molecule type" value="Genomic_DNA"/>
</dbReference>
<feature type="chain" id="PRO_5008751726" description="Lipoprotein" evidence="1">
    <location>
        <begin position="24"/>
        <end position="255"/>
    </location>
</feature>
<reference evidence="2 3" key="1">
    <citation type="submission" date="2016-09" db="EMBL/GenBank/DDBJ databases">
        <authorList>
            <person name="Capua I."/>
            <person name="De Benedictis P."/>
            <person name="Joannis T."/>
            <person name="Lombin L.H."/>
            <person name="Cattoli G."/>
        </authorList>
    </citation>
    <scope>NUCLEOTIDE SEQUENCE [LARGE SCALE GENOMIC DNA]</scope>
    <source>
        <strain evidence="2 3">GB001</strain>
    </source>
</reference>
<sequence>MYKAFNLFIFLQVVFLLNGCAQATDRTLSPPSNTEWVNIEIKNPSPYTKPFPLEVLYVSTTCKRKLMSMRDGQHYEKVGLNPIKIPLQEKNSSGVWIAKIAKDGGGKCNWKLSEFNLGIEYVDTTHLGKDLVPGTAVGATIAFDDNATKNGRFKVFENPELVLSPAYYPLVQTNKRISANDMLNLFGENDFMQIKMVSPAKAIQVIFKPTLDESKLVKMIAPKEHKVGAFYKIIYPDGTVVSDGTTHPNVNRLKD</sequence>